<feature type="region of interest" description="Disordered" evidence="1">
    <location>
        <begin position="11"/>
        <end position="40"/>
    </location>
</feature>
<comment type="caution">
    <text evidence="3">The sequence shown here is derived from an EMBL/GenBank/DDBJ whole genome shotgun (WGS) entry which is preliminary data.</text>
</comment>
<dbReference type="AlphaFoldDB" id="A0AAD7P7P3"/>
<gene>
    <name evidence="3" type="ORF">O6P43_034220</name>
</gene>
<keyword evidence="2" id="KW-0472">Membrane</keyword>
<evidence type="ECO:0000313" key="4">
    <source>
        <dbReference type="Proteomes" id="UP001163823"/>
    </source>
</evidence>
<keyword evidence="2" id="KW-1133">Transmembrane helix</keyword>
<organism evidence="3 4">
    <name type="scientific">Quillaja saponaria</name>
    <name type="common">Soap bark tree</name>
    <dbReference type="NCBI Taxonomy" id="32244"/>
    <lineage>
        <taxon>Eukaryota</taxon>
        <taxon>Viridiplantae</taxon>
        <taxon>Streptophyta</taxon>
        <taxon>Embryophyta</taxon>
        <taxon>Tracheophyta</taxon>
        <taxon>Spermatophyta</taxon>
        <taxon>Magnoliopsida</taxon>
        <taxon>eudicotyledons</taxon>
        <taxon>Gunneridae</taxon>
        <taxon>Pentapetalae</taxon>
        <taxon>rosids</taxon>
        <taxon>fabids</taxon>
        <taxon>Fabales</taxon>
        <taxon>Quillajaceae</taxon>
        <taxon>Quillaja</taxon>
    </lineage>
</organism>
<dbReference type="EMBL" id="JARAOO010000014">
    <property type="protein sequence ID" value="KAJ7944894.1"/>
    <property type="molecule type" value="Genomic_DNA"/>
</dbReference>
<reference evidence="3" key="1">
    <citation type="journal article" date="2023" name="Science">
        <title>Elucidation of the pathway for biosynthesis of saponin adjuvants from the soapbark tree.</title>
        <authorList>
            <person name="Reed J."/>
            <person name="Orme A."/>
            <person name="El-Demerdash A."/>
            <person name="Owen C."/>
            <person name="Martin L.B.B."/>
            <person name="Misra R.C."/>
            <person name="Kikuchi S."/>
            <person name="Rejzek M."/>
            <person name="Martin A.C."/>
            <person name="Harkess A."/>
            <person name="Leebens-Mack J."/>
            <person name="Louveau T."/>
            <person name="Stephenson M.J."/>
            <person name="Osbourn A."/>
        </authorList>
    </citation>
    <scope>NUCLEOTIDE SEQUENCE</scope>
    <source>
        <strain evidence="3">S10</strain>
    </source>
</reference>
<evidence type="ECO:0000256" key="2">
    <source>
        <dbReference type="SAM" id="Phobius"/>
    </source>
</evidence>
<evidence type="ECO:0000313" key="3">
    <source>
        <dbReference type="EMBL" id="KAJ7944894.1"/>
    </source>
</evidence>
<proteinExistence type="predicted"/>
<name>A0AAD7P7P3_QUISA</name>
<accession>A0AAD7P7P3</accession>
<sequence length="115" mass="12785">MGEEKAIKVVFKEPQVQQPENEAAQEKSVTPQPEEKAAPEPVEGKCFNVLYLFLSISFSLSVCVFFLTLTLAEEAEPMPGAKPVDRGPLTRVMTEKNLAFVNAWEEAEKTKANNK</sequence>
<keyword evidence="4" id="KW-1185">Reference proteome</keyword>
<protein>
    <submittedName>
        <fullName evidence="3">Remorin</fullName>
    </submittedName>
</protein>
<keyword evidence="2" id="KW-0812">Transmembrane</keyword>
<dbReference type="Proteomes" id="UP001163823">
    <property type="component" value="Chromosome 14"/>
</dbReference>
<feature type="transmembrane region" description="Helical" evidence="2">
    <location>
        <begin position="49"/>
        <end position="72"/>
    </location>
</feature>
<evidence type="ECO:0000256" key="1">
    <source>
        <dbReference type="SAM" id="MobiDB-lite"/>
    </source>
</evidence>
<dbReference type="KEGG" id="qsa:O6P43_034220"/>